<feature type="region of interest" description="Disordered" evidence="1">
    <location>
        <begin position="333"/>
        <end position="372"/>
    </location>
</feature>
<feature type="compositionally biased region" description="Low complexity" evidence="1">
    <location>
        <begin position="213"/>
        <end position="232"/>
    </location>
</feature>
<feature type="region of interest" description="Disordered" evidence="1">
    <location>
        <begin position="179"/>
        <end position="234"/>
    </location>
</feature>
<reference evidence="2" key="1">
    <citation type="submission" date="2014-11" db="EMBL/GenBank/DDBJ databases">
        <authorList>
            <person name="Otto D Thomas"/>
            <person name="Naeem Raeece"/>
        </authorList>
    </citation>
    <scope>NUCLEOTIDE SEQUENCE</scope>
</reference>
<dbReference type="VEuPathDB" id="CryptoDB:Cvel_21702"/>
<evidence type="ECO:0000256" key="1">
    <source>
        <dbReference type="SAM" id="MobiDB-lite"/>
    </source>
</evidence>
<feature type="compositionally biased region" description="Low complexity" evidence="1">
    <location>
        <begin position="335"/>
        <end position="347"/>
    </location>
</feature>
<feature type="compositionally biased region" description="Basic and acidic residues" evidence="1">
    <location>
        <begin position="182"/>
        <end position="195"/>
    </location>
</feature>
<gene>
    <name evidence="2" type="ORF">Cvel_21702</name>
</gene>
<feature type="compositionally biased region" description="Polar residues" evidence="1">
    <location>
        <begin position="196"/>
        <end position="205"/>
    </location>
</feature>
<accession>A0A0G4GFU0</accession>
<sequence>MQTPKKHRWQSARLKQLDHKRCVSSTEASSAGSGCQFLEAVRQRKQHIANRQVLGVFASRVHKTLPFADPEEVSLTWLGIPLTIEQRRDFYRIQQDLLREDLEVFELSEENPARKPWVHLGIRETQYGVRLRHGATRIEGGPHILAVYNGAVLHESEAALPGGFDNSGEFQIPAGTILDAASPHKDNDSQEEIRTSCRQQRQQKQGESEDDNSFLSVSSSSDSSRSSSSSLSRTPRDKFRIETSRFVSPAAFVNDWRTLAGVPGLSLDCLGGREAAGGHRRRNCEFRLVLERRWPHIVLVSLVGEILRPGDELLCDLGPFFFQRLQERYDKLSTSRRSTQAQQQQQREAFPSGGIIPPEDQSAEKGESEGPDWYDIDVSALLKAEDDVQQRTL</sequence>
<protein>
    <submittedName>
        <fullName evidence="2">Uncharacterized protein</fullName>
    </submittedName>
</protein>
<dbReference type="AlphaFoldDB" id="A0A0G4GFU0"/>
<name>A0A0G4GFU0_9ALVE</name>
<proteinExistence type="predicted"/>
<organism evidence="2">
    <name type="scientific">Chromera velia CCMP2878</name>
    <dbReference type="NCBI Taxonomy" id="1169474"/>
    <lineage>
        <taxon>Eukaryota</taxon>
        <taxon>Sar</taxon>
        <taxon>Alveolata</taxon>
        <taxon>Colpodellida</taxon>
        <taxon>Chromeraceae</taxon>
        <taxon>Chromera</taxon>
    </lineage>
</organism>
<dbReference type="EMBL" id="CDMZ01001168">
    <property type="protein sequence ID" value="CEM28376.1"/>
    <property type="molecule type" value="Genomic_DNA"/>
</dbReference>
<evidence type="ECO:0000313" key="2">
    <source>
        <dbReference type="EMBL" id="CEM28376.1"/>
    </source>
</evidence>